<evidence type="ECO:0000313" key="2">
    <source>
        <dbReference type="EMBL" id="SIR09842.1"/>
    </source>
</evidence>
<accession>A0A1N6Y5D3</accession>
<organism evidence="2 3">
    <name type="scientific">Pontibacter lucknowensis</name>
    <dbReference type="NCBI Taxonomy" id="1077936"/>
    <lineage>
        <taxon>Bacteria</taxon>
        <taxon>Pseudomonadati</taxon>
        <taxon>Bacteroidota</taxon>
        <taxon>Cytophagia</taxon>
        <taxon>Cytophagales</taxon>
        <taxon>Hymenobacteraceae</taxon>
        <taxon>Pontibacter</taxon>
    </lineage>
</organism>
<evidence type="ECO:0000313" key="3">
    <source>
        <dbReference type="Proteomes" id="UP000185924"/>
    </source>
</evidence>
<proteinExistence type="predicted"/>
<dbReference type="STRING" id="1077936.SAMN05421545_2277"/>
<gene>
    <name evidence="2" type="ORF">SAMN05421545_2277</name>
</gene>
<dbReference type="AlphaFoldDB" id="A0A1N6Y5D3"/>
<protein>
    <submittedName>
        <fullName evidence="2">Uncharacterized protein</fullName>
    </submittedName>
</protein>
<feature type="region of interest" description="Disordered" evidence="1">
    <location>
        <begin position="60"/>
        <end position="81"/>
    </location>
</feature>
<sequence length="245" mass="26864">MRPRLEIDTCLFQKHLCLNLVPHSTASFHVKIFLSTILTCSLLFAGSVLAQTGQKASLEAAPAPALQERPAPASEEERPTKFEMPAKRLSYSLAAGASFGSGFGATYLEPTVRYQLNPRLRVFSSLTYMSVMPGQYSVPTSDGGTTLMRTSPSNHYIAHVGADYLVNDRLILSGSVWKDFSNVPAQNPAYMNFMTPGRQGMDFRATYKITEHFSVTGGMRYSNGASPFYGPFQHPVSVGRGGSFW</sequence>
<name>A0A1N6Y5D3_9BACT</name>
<dbReference type="SUPFAM" id="SSF56935">
    <property type="entry name" value="Porins"/>
    <property type="match status" value="1"/>
</dbReference>
<dbReference type="EMBL" id="FTNM01000003">
    <property type="protein sequence ID" value="SIR09842.1"/>
    <property type="molecule type" value="Genomic_DNA"/>
</dbReference>
<keyword evidence="3" id="KW-1185">Reference proteome</keyword>
<dbReference type="Gene3D" id="2.40.160.60">
    <property type="entry name" value="Outer membrane protein transport protein (OMPP1/FadL/TodX)"/>
    <property type="match status" value="1"/>
</dbReference>
<evidence type="ECO:0000256" key="1">
    <source>
        <dbReference type="SAM" id="MobiDB-lite"/>
    </source>
</evidence>
<reference evidence="3" key="1">
    <citation type="submission" date="2017-01" db="EMBL/GenBank/DDBJ databases">
        <authorList>
            <person name="Varghese N."/>
            <person name="Submissions S."/>
        </authorList>
    </citation>
    <scope>NUCLEOTIDE SEQUENCE [LARGE SCALE GENOMIC DNA]</scope>
    <source>
        <strain evidence="3">DM9</strain>
    </source>
</reference>
<dbReference type="Proteomes" id="UP000185924">
    <property type="component" value="Unassembled WGS sequence"/>
</dbReference>